<proteinExistence type="predicted"/>
<dbReference type="AlphaFoldDB" id="A0A6G4XCU1"/>
<dbReference type="Proteomes" id="UP000481109">
    <property type="component" value="Unassembled WGS sequence"/>
</dbReference>
<evidence type="ECO:0000313" key="1">
    <source>
        <dbReference type="EMBL" id="NGO74657.1"/>
    </source>
</evidence>
<name>A0A6G4XCU1_9ACTN</name>
<protein>
    <submittedName>
        <fullName evidence="1">Uncharacterized protein</fullName>
    </submittedName>
</protein>
<organism evidence="1 2">
    <name type="scientific">Streptomyces mesophilus</name>
    <dbReference type="NCBI Taxonomy" id="1775132"/>
    <lineage>
        <taxon>Bacteria</taxon>
        <taxon>Bacillati</taxon>
        <taxon>Actinomycetota</taxon>
        <taxon>Actinomycetes</taxon>
        <taxon>Kitasatosporales</taxon>
        <taxon>Streptomycetaceae</taxon>
        <taxon>Streptomyces</taxon>
    </lineage>
</organism>
<gene>
    <name evidence="1" type="ORF">G6045_02995</name>
</gene>
<dbReference type="EMBL" id="JAAKZW010000005">
    <property type="protein sequence ID" value="NGO74657.1"/>
    <property type="molecule type" value="Genomic_DNA"/>
</dbReference>
<evidence type="ECO:0000313" key="2">
    <source>
        <dbReference type="Proteomes" id="UP000481109"/>
    </source>
</evidence>
<keyword evidence="2" id="KW-1185">Reference proteome</keyword>
<sequence>MGDVLAVPDTYGLGPMTVKAITGESVELTAPLTGSGYSISGCSGGGGTSSHGGGGVSLKCDRGTVATINKVMSLEVLKTGATVAVLRIAPGG</sequence>
<reference evidence="1 2" key="1">
    <citation type="submission" date="2020-02" db="EMBL/GenBank/DDBJ databases">
        <title>Whole-genome analyses of novel actinobacteria.</title>
        <authorList>
            <person name="Sahin N."/>
            <person name="Tokatli A."/>
        </authorList>
    </citation>
    <scope>NUCLEOTIDE SEQUENCE [LARGE SCALE GENOMIC DNA]</scope>
    <source>
        <strain evidence="1 2">YC504</strain>
    </source>
</reference>
<comment type="caution">
    <text evidence="1">The sequence shown here is derived from an EMBL/GenBank/DDBJ whole genome shotgun (WGS) entry which is preliminary data.</text>
</comment>
<accession>A0A6G4XCU1</accession>